<evidence type="ECO:0000313" key="1">
    <source>
        <dbReference type="EMBL" id="SMA50753.1"/>
    </source>
</evidence>
<organism evidence="1 2">
    <name type="scientific">Parendozoicomonas haliclonae</name>
    <dbReference type="NCBI Taxonomy" id="1960125"/>
    <lineage>
        <taxon>Bacteria</taxon>
        <taxon>Pseudomonadati</taxon>
        <taxon>Pseudomonadota</taxon>
        <taxon>Gammaproteobacteria</taxon>
        <taxon>Oceanospirillales</taxon>
        <taxon>Endozoicomonadaceae</taxon>
        <taxon>Parendozoicomonas</taxon>
    </lineage>
</organism>
<protein>
    <recommendedName>
        <fullName evidence="3">DUF2491 domain-containing protein</fullName>
    </recommendedName>
</protein>
<dbReference type="AlphaFoldDB" id="A0A1X7ARI2"/>
<proteinExistence type="predicted"/>
<evidence type="ECO:0000313" key="2">
    <source>
        <dbReference type="Proteomes" id="UP000196573"/>
    </source>
</evidence>
<dbReference type="RefSeq" id="WP_087113192.1">
    <property type="nucleotide sequence ID" value="NZ_CBCSCN010000018.1"/>
</dbReference>
<gene>
    <name evidence="1" type="ORF">EHSB41UT_04570</name>
</gene>
<keyword evidence="2" id="KW-1185">Reference proteome</keyword>
<reference evidence="1 2" key="1">
    <citation type="submission" date="2017-03" db="EMBL/GenBank/DDBJ databases">
        <authorList>
            <person name="Afonso C.L."/>
            <person name="Miller P.J."/>
            <person name="Scott M.A."/>
            <person name="Spackman E."/>
            <person name="Goraichik I."/>
            <person name="Dimitrov K.M."/>
            <person name="Suarez D.L."/>
            <person name="Swayne D.E."/>
        </authorList>
    </citation>
    <scope>NUCLEOTIDE SEQUENCE [LARGE SCALE GENOMIC DNA]</scope>
    <source>
        <strain evidence="1">SB41UT1</strain>
    </source>
</reference>
<dbReference type="EMBL" id="FWPT01000016">
    <property type="protein sequence ID" value="SMA50753.1"/>
    <property type="molecule type" value="Genomic_DNA"/>
</dbReference>
<dbReference type="Proteomes" id="UP000196573">
    <property type="component" value="Unassembled WGS sequence"/>
</dbReference>
<dbReference type="Pfam" id="PF10679">
    <property type="entry name" value="DUF2491"/>
    <property type="match status" value="1"/>
</dbReference>
<name>A0A1X7ARI2_9GAMM</name>
<sequence length="215" mass="23925">MLGSLFRKKTTPEPVKEQFPLELYPGAALSFDMMPVRMVADSLLFSPPEGQQIVEAIGVVDLGASARLYRFYTGDDFFLQVSCTGGITASHIDDIKLFSFYDTEHPNGQQQVDQWVGEGGVIGRPQRSFDGKTFDRVWGSGDQWLSPNHLVEKVKPRDDAGYGCDHLCMLYQRNIEGASDITEYTLTSLEFTGDDEYTVVTSVGVDVPMTSIEIF</sequence>
<evidence type="ECO:0008006" key="3">
    <source>
        <dbReference type="Google" id="ProtNLM"/>
    </source>
</evidence>
<dbReference type="OrthoDB" id="6148994at2"/>
<accession>A0A1X7ARI2</accession>
<dbReference type="InterPro" id="IPR019621">
    <property type="entry name" value="DUF2491"/>
</dbReference>